<dbReference type="InterPro" id="IPR000792">
    <property type="entry name" value="Tscrpt_reg_LuxR_C"/>
</dbReference>
<dbReference type="InterPro" id="IPR001789">
    <property type="entry name" value="Sig_transdc_resp-reg_receiver"/>
</dbReference>
<dbReference type="InterPro" id="IPR039420">
    <property type="entry name" value="WalR-like"/>
</dbReference>
<dbReference type="PROSITE" id="PS00622">
    <property type="entry name" value="HTH_LUXR_1"/>
    <property type="match status" value="1"/>
</dbReference>
<dbReference type="PROSITE" id="PS50110">
    <property type="entry name" value="RESPONSE_REGULATORY"/>
    <property type="match status" value="1"/>
</dbReference>
<evidence type="ECO:0000256" key="4">
    <source>
        <dbReference type="ARBA" id="ARBA00023163"/>
    </source>
</evidence>
<evidence type="ECO:0000259" key="6">
    <source>
        <dbReference type="PROSITE" id="PS50043"/>
    </source>
</evidence>
<dbReference type="PANTHER" id="PTHR43214:SF24">
    <property type="entry name" value="TRANSCRIPTIONAL REGULATORY PROTEIN NARL-RELATED"/>
    <property type="match status" value="1"/>
</dbReference>
<dbReference type="CDD" id="cd06170">
    <property type="entry name" value="LuxR_C_like"/>
    <property type="match status" value="1"/>
</dbReference>
<dbReference type="Proteomes" id="UP001550628">
    <property type="component" value="Unassembled WGS sequence"/>
</dbReference>
<keyword evidence="9" id="KW-1185">Reference proteome</keyword>
<evidence type="ECO:0000313" key="9">
    <source>
        <dbReference type="Proteomes" id="UP001550628"/>
    </source>
</evidence>
<dbReference type="EMBL" id="JBEYBF010000003">
    <property type="protein sequence ID" value="MEU1951430.1"/>
    <property type="molecule type" value="Genomic_DNA"/>
</dbReference>
<evidence type="ECO:0000256" key="1">
    <source>
        <dbReference type="ARBA" id="ARBA00022553"/>
    </source>
</evidence>
<evidence type="ECO:0000256" key="5">
    <source>
        <dbReference type="PROSITE-ProRule" id="PRU00169"/>
    </source>
</evidence>
<dbReference type="PANTHER" id="PTHR43214">
    <property type="entry name" value="TWO-COMPONENT RESPONSE REGULATOR"/>
    <property type="match status" value="1"/>
</dbReference>
<feature type="domain" description="Response regulatory" evidence="7">
    <location>
        <begin position="1"/>
        <end position="115"/>
    </location>
</feature>
<reference evidence="8 9" key="1">
    <citation type="submission" date="2024-06" db="EMBL/GenBank/DDBJ databases">
        <title>The Natural Products Discovery Center: Release of the First 8490 Sequenced Strains for Exploring Actinobacteria Biosynthetic Diversity.</title>
        <authorList>
            <person name="Kalkreuter E."/>
            <person name="Kautsar S.A."/>
            <person name="Yang D."/>
            <person name="Bader C.D."/>
            <person name="Teijaro C.N."/>
            <person name="Fluegel L."/>
            <person name="Davis C.M."/>
            <person name="Simpson J.R."/>
            <person name="Lauterbach L."/>
            <person name="Steele A.D."/>
            <person name="Gui C."/>
            <person name="Meng S."/>
            <person name="Li G."/>
            <person name="Viehrig K."/>
            <person name="Ye F."/>
            <person name="Su P."/>
            <person name="Kiefer A.F."/>
            <person name="Nichols A."/>
            <person name="Cepeda A.J."/>
            <person name="Yan W."/>
            <person name="Fan B."/>
            <person name="Jiang Y."/>
            <person name="Adhikari A."/>
            <person name="Zheng C.-J."/>
            <person name="Schuster L."/>
            <person name="Cowan T.M."/>
            <person name="Smanski M.J."/>
            <person name="Chevrette M.G."/>
            <person name="De Carvalho L.P.S."/>
            <person name="Shen B."/>
        </authorList>
    </citation>
    <scope>NUCLEOTIDE SEQUENCE [LARGE SCALE GENOMIC DNA]</scope>
    <source>
        <strain evidence="8 9">NPDC019708</strain>
    </source>
</reference>
<protein>
    <submittedName>
        <fullName evidence="8">Response regulator transcription factor</fullName>
    </submittedName>
</protein>
<sequence>MLVDDQHLVRAGLRMLCETAADLEVVAEAPGGAEAVRLAERTAPDVILMDLRMPGMDGIRATTAILAARPGARVLALTTFDDDDHLYPALAAGMCGFLVKDASPGDLLDGIRRAAAGDRPFSPEVLGRLVDTAVAARAQPSRPAAPAVTLTGRETDVLRLVAAGLSNTEIAQRLHIGVTTVKTHIANLLSKTGADNRVKLAVYGLGPAVHRSDDGGLQP</sequence>
<dbReference type="InterPro" id="IPR058245">
    <property type="entry name" value="NreC/VraR/RcsB-like_REC"/>
</dbReference>
<evidence type="ECO:0000256" key="2">
    <source>
        <dbReference type="ARBA" id="ARBA00023015"/>
    </source>
</evidence>
<dbReference type="PROSITE" id="PS50043">
    <property type="entry name" value="HTH_LUXR_2"/>
    <property type="match status" value="1"/>
</dbReference>
<dbReference type="InterPro" id="IPR016032">
    <property type="entry name" value="Sig_transdc_resp-reg_C-effctor"/>
</dbReference>
<dbReference type="SUPFAM" id="SSF46894">
    <property type="entry name" value="C-terminal effector domain of the bipartite response regulators"/>
    <property type="match status" value="1"/>
</dbReference>
<accession>A0ABV2WKM4</accession>
<dbReference type="Pfam" id="PF00072">
    <property type="entry name" value="Response_reg"/>
    <property type="match status" value="1"/>
</dbReference>
<dbReference type="CDD" id="cd17535">
    <property type="entry name" value="REC_NarL-like"/>
    <property type="match status" value="1"/>
</dbReference>
<dbReference type="Pfam" id="PF00196">
    <property type="entry name" value="GerE"/>
    <property type="match status" value="1"/>
</dbReference>
<gene>
    <name evidence="8" type="ORF">ABZ510_06175</name>
</gene>
<dbReference type="RefSeq" id="WP_356954165.1">
    <property type="nucleotide sequence ID" value="NZ_JBEYBD010000001.1"/>
</dbReference>
<evidence type="ECO:0000256" key="3">
    <source>
        <dbReference type="ARBA" id="ARBA00023125"/>
    </source>
</evidence>
<organism evidence="8 9">
    <name type="scientific">Nocardia rhamnosiphila</name>
    <dbReference type="NCBI Taxonomy" id="426716"/>
    <lineage>
        <taxon>Bacteria</taxon>
        <taxon>Bacillati</taxon>
        <taxon>Actinomycetota</taxon>
        <taxon>Actinomycetes</taxon>
        <taxon>Mycobacteriales</taxon>
        <taxon>Nocardiaceae</taxon>
        <taxon>Nocardia</taxon>
    </lineage>
</organism>
<keyword evidence="3" id="KW-0238">DNA-binding</keyword>
<proteinExistence type="predicted"/>
<feature type="modified residue" description="4-aspartylphosphate" evidence="5">
    <location>
        <position position="50"/>
    </location>
</feature>
<dbReference type="SMART" id="SM00448">
    <property type="entry name" value="REC"/>
    <property type="match status" value="1"/>
</dbReference>
<name>A0ABV2WKM4_9NOCA</name>
<dbReference type="Gene3D" id="3.40.50.2300">
    <property type="match status" value="1"/>
</dbReference>
<keyword evidence="1 5" id="KW-0597">Phosphoprotein</keyword>
<evidence type="ECO:0000259" key="7">
    <source>
        <dbReference type="PROSITE" id="PS50110"/>
    </source>
</evidence>
<evidence type="ECO:0000313" key="8">
    <source>
        <dbReference type="EMBL" id="MEU1951430.1"/>
    </source>
</evidence>
<dbReference type="SMART" id="SM00421">
    <property type="entry name" value="HTH_LUXR"/>
    <property type="match status" value="1"/>
</dbReference>
<dbReference type="SUPFAM" id="SSF52172">
    <property type="entry name" value="CheY-like"/>
    <property type="match status" value="1"/>
</dbReference>
<feature type="domain" description="HTH luxR-type" evidence="6">
    <location>
        <begin position="143"/>
        <end position="208"/>
    </location>
</feature>
<keyword evidence="4" id="KW-0804">Transcription</keyword>
<dbReference type="InterPro" id="IPR011006">
    <property type="entry name" value="CheY-like_superfamily"/>
</dbReference>
<dbReference type="PRINTS" id="PR00038">
    <property type="entry name" value="HTHLUXR"/>
</dbReference>
<keyword evidence="2" id="KW-0805">Transcription regulation</keyword>
<comment type="caution">
    <text evidence="8">The sequence shown here is derived from an EMBL/GenBank/DDBJ whole genome shotgun (WGS) entry which is preliminary data.</text>
</comment>